<evidence type="ECO:0000256" key="8">
    <source>
        <dbReference type="ARBA" id="ARBA00023145"/>
    </source>
</evidence>
<name>A0A8T0SFA2_PANVG</name>
<feature type="compositionally biased region" description="Basic and acidic residues" evidence="9">
    <location>
        <begin position="60"/>
        <end position="75"/>
    </location>
</feature>
<keyword evidence="4" id="KW-0732">Signal</keyword>
<comment type="caution">
    <text evidence="10">The sequence shown here is derived from an EMBL/GenBank/DDBJ whole genome shotgun (WGS) entry which is preliminary data.</text>
</comment>
<keyword evidence="8" id="KW-0865">Zymogen</keyword>
<dbReference type="Proteomes" id="UP000823388">
    <property type="component" value="Chromosome 5K"/>
</dbReference>
<evidence type="ECO:0000256" key="3">
    <source>
        <dbReference type="ARBA" id="ARBA00022723"/>
    </source>
</evidence>
<feature type="region of interest" description="Disordered" evidence="9">
    <location>
        <begin position="100"/>
        <end position="279"/>
    </location>
</feature>
<keyword evidence="7" id="KW-0482">Metalloprotease</keyword>
<dbReference type="AlphaFoldDB" id="A0A8T0SFA2"/>
<keyword evidence="3" id="KW-0479">Metal-binding</keyword>
<feature type="compositionally biased region" description="Low complexity" evidence="9">
    <location>
        <begin position="229"/>
        <end position="251"/>
    </location>
</feature>
<evidence type="ECO:0000256" key="9">
    <source>
        <dbReference type="SAM" id="MobiDB-lite"/>
    </source>
</evidence>
<feature type="region of interest" description="Disordered" evidence="9">
    <location>
        <begin position="291"/>
        <end position="387"/>
    </location>
</feature>
<dbReference type="GO" id="GO:0006508">
    <property type="term" value="P:proteolysis"/>
    <property type="evidence" value="ECO:0007669"/>
    <property type="project" value="UniProtKB-KW"/>
</dbReference>
<feature type="region of interest" description="Disordered" evidence="9">
    <location>
        <begin position="1"/>
        <end position="88"/>
    </location>
</feature>
<reference evidence="10 11" key="1">
    <citation type="submission" date="2020-05" db="EMBL/GenBank/DDBJ databases">
        <title>WGS assembly of Panicum virgatum.</title>
        <authorList>
            <person name="Lovell J.T."/>
            <person name="Jenkins J."/>
            <person name="Shu S."/>
            <person name="Juenger T.E."/>
            <person name="Schmutz J."/>
        </authorList>
    </citation>
    <scope>NUCLEOTIDE SEQUENCE [LARGE SCALE GENOMIC DNA]</scope>
    <source>
        <strain evidence="11">cv. AP13</strain>
    </source>
</reference>
<protein>
    <submittedName>
        <fullName evidence="10">Uncharacterized protein</fullName>
    </submittedName>
</protein>
<feature type="compositionally biased region" description="Basic residues" evidence="9">
    <location>
        <begin position="343"/>
        <end position="358"/>
    </location>
</feature>
<dbReference type="EMBL" id="CM029045">
    <property type="protein sequence ID" value="KAG2594959.1"/>
    <property type="molecule type" value="Genomic_DNA"/>
</dbReference>
<keyword evidence="11" id="KW-1185">Reference proteome</keyword>
<feature type="compositionally biased region" description="Low complexity" evidence="9">
    <location>
        <begin position="33"/>
        <end position="45"/>
    </location>
</feature>
<evidence type="ECO:0000256" key="2">
    <source>
        <dbReference type="ARBA" id="ARBA00022670"/>
    </source>
</evidence>
<dbReference type="InterPro" id="IPR021158">
    <property type="entry name" value="Pept_M10A_Zn_BS"/>
</dbReference>
<keyword evidence="2" id="KW-0645">Protease</keyword>
<accession>A0A8T0SFA2</accession>
<dbReference type="PROSITE" id="PS00546">
    <property type="entry name" value="CYSTEINE_SWITCH"/>
    <property type="match status" value="1"/>
</dbReference>
<evidence type="ECO:0000256" key="4">
    <source>
        <dbReference type="ARBA" id="ARBA00022729"/>
    </source>
</evidence>
<dbReference type="GO" id="GO:0008270">
    <property type="term" value="F:zinc ion binding"/>
    <property type="evidence" value="ECO:0007669"/>
    <property type="project" value="InterPro"/>
</dbReference>
<keyword evidence="6" id="KW-0862">Zinc</keyword>
<feature type="compositionally biased region" description="Low complexity" evidence="9">
    <location>
        <begin position="1"/>
        <end position="14"/>
    </location>
</feature>
<comment type="cofactor">
    <cofactor evidence="1">
        <name>Zn(2+)</name>
        <dbReference type="ChEBI" id="CHEBI:29105"/>
    </cofactor>
</comment>
<feature type="compositionally biased region" description="Basic residues" evidence="9">
    <location>
        <begin position="297"/>
        <end position="309"/>
    </location>
</feature>
<dbReference type="GO" id="GO:0004222">
    <property type="term" value="F:metalloendopeptidase activity"/>
    <property type="evidence" value="ECO:0007669"/>
    <property type="project" value="InterPro"/>
</dbReference>
<proteinExistence type="predicted"/>
<organism evidence="10 11">
    <name type="scientific">Panicum virgatum</name>
    <name type="common">Blackwell switchgrass</name>
    <dbReference type="NCBI Taxonomy" id="38727"/>
    <lineage>
        <taxon>Eukaryota</taxon>
        <taxon>Viridiplantae</taxon>
        <taxon>Streptophyta</taxon>
        <taxon>Embryophyta</taxon>
        <taxon>Tracheophyta</taxon>
        <taxon>Spermatophyta</taxon>
        <taxon>Magnoliopsida</taxon>
        <taxon>Liliopsida</taxon>
        <taxon>Poales</taxon>
        <taxon>Poaceae</taxon>
        <taxon>PACMAD clade</taxon>
        <taxon>Panicoideae</taxon>
        <taxon>Panicodae</taxon>
        <taxon>Paniceae</taxon>
        <taxon>Panicinae</taxon>
        <taxon>Panicum</taxon>
        <taxon>Panicum sect. Hiantes</taxon>
    </lineage>
</organism>
<gene>
    <name evidence="10" type="ORF">PVAP13_5KG041601</name>
</gene>
<feature type="compositionally biased region" description="Basic residues" evidence="9">
    <location>
        <begin position="214"/>
        <end position="227"/>
    </location>
</feature>
<evidence type="ECO:0000256" key="1">
    <source>
        <dbReference type="ARBA" id="ARBA00001947"/>
    </source>
</evidence>
<feature type="compositionally biased region" description="Low complexity" evidence="9">
    <location>
        <begin position="260"/>
        <end position="276"/>
    </location>
</feature>
<keyword evidence="5" id="KW-0378">Hydrolase</keyword>
<dbReference type="GO" id="GO:0031012">
    <property type="term" value="C:extracellular matrix"/>
    <property type="evidence" value="ECO:0007669"/>
    <property type="project" value="InterPro"/>
</dbReference>
<evidence type="ECO:0000256" key="5">
    <source>
        <dbReference type="ARBA" id="ARBA00022801"/>
    </source>
</evidence>
<evidence type="ECO:0000256" key="7">
    <source>
        <dbReference type="ARBA" id="ARBA00023049"/>
    </source>
</evidence>
<evidence type="ECO:0000313" key="11">
    <source>
        <dbReference type="Proteomes" id="UP000823388"/>
    </source>
</evidence>
<feature type="compositionally biased region" description="Basic and acidic residues" evidence="9">
    <location>
        <begin position="165"/>
        <end position="185"/>
    </location>
</feature>
<sequence length="387" mass="41814">MPRSPPIQRRSQSRTTRERQSTETPGRRRARRPGTTGKVAAAAGARRGRRRKPRCGLPRIGERAGEPIPRERVEAEQPGPWEAAGPCDAGGRWLVAHAGAGREGRRATTDYSEQRGARVHPGTSLCRATAKPPPGHHRAAADPRPSRRRSAAAAPPWPSEGGGTAREEGHRPPRPDEAWSMEEGRRGRHGRRGREEGGGSAGEGSSSAPWQPPRRLRPPRRRARPHRPLAPAAAAQALVRRGEGRALAGEGAVERRKEAPATALPARRLPRRTQLAPPRPLCLTAATLSATGVGPPRRARSTASRRRARTALPWPPVDGESRRRHAGRPDVYSAGPDKLTRIGQRHRPGCAAARRPRSAARSCHSALPAAARVALPSPAREGEEGRR</sequence>
<feature type="compositionally biased region" description="Basic and acidic residues" evidence="9">
    <location>
        <begin position="100"/>
        <end position="116"/>
    </location>
</feature>
<evidence type="ECO:0000313" key="10">
    <source>
        <dbReference type="EMBL" id="KAG2594959.1"/>
    </source>
</evidence>
<evidence type="ECO:0000256" key="6">
    <source>
        <dbReference type="ARBA" id="ARBA00022833"/>
    </source>
</evidence>